<gene>
    <name evidence="1" type="ORF">V6N12_013778</name>
</gene>
<comment type="caution">
    <text evidence="1">The sequence shown here is derived from an EMBL/GenBank/DDBJ whole genome shotgun (WGS) entry which is preliminary data.</text>
</comment>
<name>A0ABR2CVN8_9ROSI</name>
<accession>A0ABR2CVN8</accession>
<dbReference type="Proteomes" id="UP001472677">
    <property type="component" value="Unassembled WGS sequence"/>
</dbReference>
<sequence length="449" mass="50552">MGYSADCFLTFFPSVVFNFGSRWCESSSRSLLGRRLVRLGGPLNGCRQPCRLRCQDWYDAHGSDGSFRCGKGSFYFSILQVPVWCFASDDWYGDWGSSVFVSPGAVDGLIDYLRNRDDGSTVWLLAEALEGFSDEGSFACGDVIGGRFLKVLIWETLKMRLRLGLELFLKMRFEAAMIGSSVDDLSARGIVADLSPLKDLLWAVLLMGLDFQEMLFGSSEIRIGVPLIGEILEGWWMIKRDDGLLSGLIFDGKSGTLSEFALLDLGKQRSGVVSLVACGLLGVCLRSESFQKDVWSRIGESKFEEWPEYYDLEGGGLWRGRWCVIQEAGMGFWWRYRRKEARTSSFMGWEWWLWRFSRGLTTKSKGRRKVAKEGEDKFGPCCMTRMEGACMWGSLCEDMGPTGSLSSRFVMQKGDIPLGVHDDRSGGESVLAKWHTRVASVLNDTVRFR</sequence>
<reference evidence="1 2" key="1">
    <citation type="journal article" date="2024" name="G3 (Bethesda)">
        <title>Genome assembly of Hibiscus sabdariffa L. provides insights into metabolisms of medicinal natural products.</title>
        <authorList>
            <person name="Kim T."/>
        </authorList>
    </citation>
    <scope>NUCLEOTIDE SEQUENCE [LARGE SCALE GENOMIC DNA]</scope>
    <source>
        <strain evidence="1">TK-2024</strain>
        <tissue evidence="1">Old leaves</tissue>
    </source>
</reference>
<evidence type="ECO:0000313" key="1">
    <source>
        <dbReference type="EMBL" id="KAK8523693.1"/>
    </source>
</evidence>
<proteinExistence type="predicted"/>
<protein>
    <submittedName>
        <fullName evidence="1">Uncharacterized protein</fullName>
    </submittedName>
</protein>
<evidence type="ECO:0000313" key="2">
    <source>
        <dbReference type="Proteomes" id="UP001472677"/>
    </source>
</evidence>
<organism evidence="1 2">
    <name type="scientific">Hibiscus sabdariffa</name>
    <name type="common">roselle</name>
    <dbReference type="NCBI Taxonomy" id="183260"/>
    <lineage>
        <taxon>Eukaryota</taxon>
        <taxon>Viridiplantae</taxon>
        <taxon>Streptophyta</taxon>
        <taxon>Embryophyta</taxon>
        <taxon>Tracheophyta</taxon>
        <taxon>Spermatophyta</taxon>
        <taxon>Magnoliopsida</taxon>
        <taxon>eudicotyledons</taxon>
        <taxon>Gunneridae</taxon>
        <taxon>Pentapetalae</taxon>
        <taxon>rosids</taxon>
        <taxon>malvids</taxon>
        <taxon>Malvales</taxon>
        <taxon>Malvaceae</taxon>
        <taxon>Malvoideae</taxon>
        <taxon>Hibiscus</taxon>
    </lineage>
</organism>
<keyword evidence="2" id="KW-1185">Reference proteome</keyword>
<dbReference type="EMBL" id="JBBPBM010000042">
    <property type="protein sequence ID" value="KAK8523693.1"/>
    <property type="molecule type" value="Genomic_DNA"/>
</dbReference>